<dbReference type="Gene3D" id="3.40.630.30">
    <property type="match status" value="1"/>
</dbReference>
<sequence length="213" mass="23468">MRGSAPRITPRPRCPFWSVVLISQAVCSALAEALASDPFYQAVTPDAATHAERLQQLESYARLAIDEALGTGEVCVADPDGIAIWHTLRGSAERRQALADTRSRALQQLLSAQGYDNYVRICENMNRQLPADLQDSWYLSILGVRPGAQGQGLGRRLLAATLARADRQGAGTYLETFNPESLPFYRKLGFSQEICLDEAVTRSTYWLLSRPPG</sequence>
<gene>
    <name evidence="3" type="ORF">CAL22_12395</name>
</gene>
<dbReference type="Proteomes" id="UP000216429">
    <property type="component" value="Unassembled WGS sequence"/>
</dbReference>
<name>A0A261V960_9BORD</name>
<feature type="domain" description="N-acetyltransferase" evidence="2">
    <location>
        <begin position="137"/>
        <end position="211"/>
    </location>
</feature>
<keyword evidence="1" id="KW-0732">Signal</keyword>
<dbReference type="OrthoDB" id="7057833at2"/>
<dbReference type="SUPFAM" id="SSF55729">
    <property type="entry name" value="Acyl-CoA N-acyltransferases (Nat)"/>
    <property type="match status" value="1"/>
</dbReference>
<keyword evidence="4" id="KW-1185">Reference proteome</keyword>
<dbReference type="PANTHER" id="PTHR42791">
    <property type="entry name" value="GNAT FAMILY ACETYLTRANSFERASE"/>
    <property type="match status" value="1"/>
</dbReference>
<evidence type="ECO:0000313" key="4">
    <source>
        <dbReference type="Proteomes" id="UP000216429"/>
    </source>
</evidence>
<dbReference type="AlphaFoldDB" id="A0A261V960"/>
<evidence type="ECO:0000313" key="3">
    <source>
        <dbReference type="EMBL" id="OZI70716.1"/>
    </source>
</evidence>
<protein>
    <recommendedName>
        <fullName evidence="2">N-acetyltransferase domain-containing protein</fullName>
    </recommendedName>
</protein>
<feature type="chain" id="PRO_5012311572" description="N-acetyltransferase domain-containing protein" evidence="1">
    <location>
        <begin position="32"/>
        <end position="213"/>
    </location>
</feature>
<comment type="caution">
    <text evidence="3">The sequence shown here is derived from an EMBL/GenBank/DDBJ whole genome shotgun (WGS) entry which is preliminary data.</text>
</comment>
<proteinExistence type="predicted"/>
<organism evidence="3 4">
    <name type="scientific">Bordetella genomosp. 12</name>
    <dbReference type="NCBI Taxonomy" id="463035"/>
    <lineage>
        <taxon>Bacteria</taxon>
        <taxon>Pseudomonadati</taxon>
        <taxon>Pseudomonadota</taxon>
        <taxon>Betaproteobacteria</taxon>
        <taxon>Burkholderiales</taxon>
        <taxon>Alcaligenaceae</taxon>
        <taxon>Bordetella</taxon>
    </lineage>
</organism>
<reference evidence="4" key="1">
    <citation type="submission" date="2017-05" db="EMBL/GenBank/DDBJ databases">
        <title>Complete and WGS of Bordetella genogroups.</title>
        <authorList>
            <person name="Spilker T."/>
            <person name="Lipuma J."/>
        </authorList>
    </citation>
    <scope>NUCLEOTIDE SEQUENCE [LARGE SCALE GENOMIC DNA]</scope>
    <source>
        <strain evidence="4">AU6712</strain>
    </source>
</reference>
<evidence type="ECO:0000256" key="1">
    <source>
        <dbReference type="SAM" id="SignalP"/>
    </source>
</evidence>
<accession>A0A261V960</accession>
<evidence type="ECO:0000259" key="2">
    <source>
        <dbReference type="PROSITE" id="PS51186"/>
    </source>
</evidence>
<dbReference type="EMBL" id="NEVU01000003">
    <property type="protein sequence ID" value="OZI70716.1"/>
    <property type="molecule type" value="Genomic_DNA"/>
</dbReference>
<dbReference type="Pfam" id="PF00583">
    <property type="entry name" value="Acetyltransf_1"/>
    <property type="match status" value="1"/>
</dbReference>
<dbReference type="GO" id="GO:0016747">
    <property type="term" value="F:acyltransferase activity, transferring groups other than amino-acyl groups"/>
    <property type="evidence" value="ECO:0007669"/>
    <property type="project" value="InterPro"/>
</dbReference>
<dbReference type="PROSITE" id="PS51186">
    <property type="entry name" value="GNAT"/>
    <property type="match status" value="1"/>
</dbReference>
<dbReference type="CDD" id="cd04301">
    <property type="entry name" value="NAT_SF"/>
    <property type="match status" value="1"/>
</dbReference>
<dbReference type="PANTHER" id="PTHR42791:SF1">
    <property type="entry name" value="N-ACETYLTRANSFERASE DOMAIN-CONTAINING PROTEIN"/>
    <property type="match status" value="1"/>
</dbReference>
<dbReference type="InterPro" id="IPR000182">
    <property type="entry name" value="GNAT_dom"/>
</dbReference>
<feature type="signal peptide" evidence="1">
    <location>
        <begin position="1"/>
        <end position="31"/>
    </location>
</feature>
<dbReference type="InterPro" id="IPR016181">
    <property type="entry name" value="Acyl_CoA_acyltransferase"/>
</dbReference>
<dbReference type="InterPro" id="IPR052523">
    <property type="entry name" value="Trichothecene_AcTrans"/>
</dbReference>